<dbReference type="PATRIC" id="fig|261654.4.peg.683"/>
<dbReference type="EMBL" id="LT594323">
    <property type="protein sequence ID" value="SBT38785.1"/>
    <property type="molecule type" value="Genomic_DNA"/>
</dbReference>
<protein>
    <submittedName>
        <fullName evidence="2">Uncharacterized protein</fullName>
    </submittedName>
</protein>
<evidence type="ECO:0000313" key="3">
    <source>
        <dbReference type="Proteomes" id="UP000199385"/>
    </source>
</evidence>
<keyword evidence="3" id="KW-1185">Reference proteome</keyword>
<name>A0A1A8Z4K9_9ACTN</name>
<feature type="region of interest" description="Disordered" evidence="1">
    <location>
        <begin position="1"/>
        <end position="56"/>
    </location>
</feature>
<dbReference type="AlphaFoldDB" id="A0A1A8Z4K9"/>
<gene>
    <name evidence="2" type="ORF">GA0070611_0674</name>
</gene>
<sequence length="56" mass="6182">MVESEGAPAAGRWSPPRLEEALRDPAVWATPPEDLEERIRSALAAERAGTEDDDRH</sequence>
<organism evidence="2 3">
    <name type="scientific">Micromonospora auratinigra</name>
    <dbReference type="NCBI Taxonomy" id="261654"/>
    <lineage>
        <taxon>Bacteria</taxon>
        <taxon>Bacillati</taxon>
        <taxon>Actinomycetota</taxon>
        <taxon>Actinomycetes</taxon>
        <taxon>Micromonosporales</taxon>
        <taxon>Micromonosporaceae</taxon>
        <taxon>Micromonospora</taxon>
    </lineage>
</organism>
<proteinExistence type="predicted"/>
<evidence type="ECO:0000313" key="2">
    <source>
        <dbReference type="EMBL" id="SBT38785.1"/>
    </source>
</evidence>
<accession>A0A1A8Z4K9</accession>
<dbReference type="Proteomes" id="UP000199385">
    <property type="component" value="Chromosome I"/>
</dbReference>
<reference evidence="3" key="1">
    <citation type="submission" date="2016-06" db="EMBL/GenBank/DDBJ databases">
        <authorList>
            <person name="Varghese N."/>
            <person name="Submissions Spin"/>
        </authorList>
    </citation>
    <scope>NUCLEOTIDE SEQUENCE [LARGE SCALE GENOMIC DNA]</scope>
    <source>
        <strain evidence="3">DSM 44815</strain>
    </source>
</reference>
<evidence type="ECO:0000256" key="1">
    <source>
        <dbReference type="SAM" id="MobiDB-lite"/>
    </source>
</evidence>